<dbReference type="GO" id="GO:0008289">
    <property type="term" value="F:lipid binding"/>
    <property type="evidence" value="ECO:0007669"/>
    <property type="project" value="UniProtKB-UniRule"/>
</dbReference>
<dbReference type="FunFam" id="2.40.128.20:FF:000002">
    <property type="entry name" value="Outer membrane lipoprotein Blc"/>
    <property type="match status" value="1"/>
</dbReference>
<dbReference type="InterPro" id="IPR022272">
    <property type="entry name" value="Lipocalin_CS"/>
</dbReference>
<evidence type="ECO:0000259" key="14">
    <source>
        <dbReference type="Pfam" id="PF08212"/>
    </source>
</evidence>
<evidence type="ECO:0000256" key="6">
    <source>
        <dbReference type="ARBA" id="ARBA00023136"/>
    </source>
</evidence>
<dbReference type="EMBL" id="MDEN01000051">
    <property type="protein sequence ID" value="OCX25270.1"/>
    <property type="molecule type" value="Genomic_DNA"/>
</dbReference>
<comment type="subunit">
    <text evidence="3 12">Homodimer.</text>
</comment>
<dbReference type="PIRSF" id="PIRSF036893">
    <property type="entry name" value="Lipocalin_ApoD"/>
    <property type="match status" value="1"/>
</dbReference>
<comment type="caution">
    <text evidence="15">The sequence shown here is derived from an EMBL/GenBank/DDBJ whole genome shotgun (WGS) entry which is preliminary data.</text>
</comment>
<evidence type="ECO:0000256" key="1">
    <source>
        <dbReference type="ARBA" id="ARBA00004459"/>
    </source>
</evidence>
<dbReference type="InterPro" id="IPR047202">
    <property type="entry name" value="Lipocalin_Blc-like_dom"/>
</dbReference>
<comment type="subcellular location">
    <subcellularLocation>
        <location evidence="1">Cell outer membrane</location>
        <topology evidence="1">Lipid-anchor</topology>
    </subcellularLocation>
</comment>
<keyword evidence="8 12" id="KW-0998">Cell outer membrane</keyword>
<dbReference type="SUPFAM" id="SSF50814">
    <property type="entry name" value="Lipocalins"/>
    <property type="match status" value="1"/>
</dbReference>
<keyword evidence="6 12" id="KW-0472">Membrane</keyword>
<evidence type="ECO:0000256" key="5">
    <source>
        <dbReference type="ARBA" id="ARBA00023121"/>
    </source>
</evidence>
<dbReference type="Pfam" id="PF08212">
    <property type="entry name" value="Lipocalin_2"/>
    <property type="match status" value="1"/>
</dbReference>
<evidence type="ECO:0000256" key="8">
    <source>
        <dbReference type="ARBA" id="ARBA00023237"/>
    </source>
</evidence>
<dbReference type="InterPro" id="IPR002446">
    <property type="entry name" value="Lipocalin_bac"/>
</dbReference>
<organism evidence="15 16">
    <name type="scientific">Pseudomonas graminis</name>
    <dbReference type="NCBI Taxonomy" id="158627"/>
    <lineage>
        <taxon>Bacteria</taxon>
        <taxon>Pseudomonadati</taxon>
        <taxon>Pseudomonadota</taxon>
        <taxon>Gammaproteobacteria</taxon>
        <taxon>Pseudomonadales</taxon>
        <taxon>Pseudomonadaceae</taxon>
        <taxon>Pseudomonas</taxon>
    </lineage>
</organism>
<dbReference type="InterPro" id="IPR012674">
    <property type="entry name" value="Calycin"/>
</dbReference>
<keyword evidence="4 12" id="KW-0732">Signal</keyword>
<keyword evidence="9 12" id="KW-0449">Lipoprotein</keyword>
<dbReference type="RefSeq" id="WP_065986689.1">
    <property type="nucleotide sequence ID" value="NZ_MDEN01000051.1"/>
</dbReference>
<feature type="lipid moiety-binding region" description="S-diacylglycerol cysteine" evidence="13">
    <location>
        <position position="22"/>
    </location>
</feature>
<accession>A0A1C2EEC8</accession>
<dbReference type="AlphaFoldDB" id="A0A1C2EEC8"/>
<dbReference type="InterPro" id="IPR000566">
    <property type="entry name" value="Lipocln_cytosolic_FA-bd_dom"/>
</dbReference>
<dbReference type="Proteomes" id="UP000095143">
    <property type="component" value="Unassembled WGS sequence"/>
</dbReference>
<dbReference type="GO" id="GO:0009279">
    <property type="term" value="C:cell outer membrane"/>
    <property type="evidence" value="ECO:0007669"/>
    <property type="project" value="UniProtKB-SubCell"/>
</dbReference>
<sequence length="195" mass="21837">MNIRQALKLGAVAIAAVWLAGCAVKPESESMAPKTVDHVDLKRYQGTWYEVARLPMFFQRNCAQSEAHYTLKADGNIAVTNRCRTLEGKWEQATGTASPQIQGKTDKLWVVFDNWFSNLFPGVAKGDYWVLYVSPDYTVALVGSPSRKFLWLLSRTPHVPDGVRNDLLMKAQQQGYDTTKLIWRVADSKVGKAAD</sequence>
<keyword evidence="7 13" id="KW-0564">Palmitate</keyword>
<proteinExistence type="inferred from homology"/>
<dbReference type="PRINTS" id="PR01171">
    <property type="entry name" value="BCTLIPOCALIN"/>
</dbReference>
<dbReference type="PROSITE" id="PS51257">
    <property type="entry name" value="PROKAR_LIPOPROTEIN"/>
    <property type="match status" value="1"/>
</dbReference>
<comment type="similarity">
    <text evidence="2 12">Belongs to the calycin superfamily. Lipocalin family.</text>
</comment>
<keyword evidence="5 12" id="KW-0446">Lipid-binding</keyword>
<evidence type="ECO:0000256" key="7">
    <source>
        <dbReference type="ARBA" id="ARBA00023139"/>
    </source>
</evidence>
<dbReference type="PROSITE" id="PS00213">
    <property type="entry name" value="LIPOCALIN"/>
    <property type="match status" value="1"/>
</dbReference>
<reference evidence="15 16" key="1">
    <citation type="submission" date="2016-08" db="EMBL/GenBank/DDBJ databases">
        <title>Whole genome sequence of Pseudomonas graminis strain UASWS1507, a potential biological control agent for agriculture.</title>
        <authorList>
            <person name="Crovadore J."/>
            <person name="Calmin G."/>
            <person name="Chablais R."/>
            <person name="Cochard B."/>
            <person name="Lefort F."/>
        </authorList>
    </citation>
    <scope>NUCLEOTIDE SEQUENCE [LARGE SCALE GENOMIC DNA]</scope>
    <source>
        <strain evidence="15 16">UASWS1507</strain>
    </source>
</reference>
<evidence type="ECO:0000313" key="16">
    <source>
        <dbReference type="Proteomes" id="UP000095143"/>
    </source>
</evidence>
<name>A0A1C2EEC8_9PSED</name>
<feature type="domain" description="Lipocalin/cytosolic fatty-acid binding" evidence="14">
    <location>
        <begin position="39"/>
        <end position="184"/>
    </location>
</feature>
<gene>
    <name evidence="15" type="ORF">BBI10_03205</name>
</gene>
<evidence type="ECO:0000256" key="11">
    <source>
        <dbReference type="ARBA" id="ARBA00071217"/>
    </source>
</evidence>
<dbReference type="Gene3D" id="2.40.128.20">
    <property type="match status" value="1"/>
</dbReference>
<protein>
    <recommendedName>
        <fullName evidence="11 12">Outer membrane lipoprotein Blc</fullName>
    </recommendedName>
</protein>
<evidence type="ECO:0000256" key="9">
    <source>
        <dbReference type="ARBA" id="ARBA00023288"/>
    </source>
</evidence>
<evidence type="ECO:0000256" key="12">
    <source>
        <dbReference type="PIRNR" id="PIRNR036893"/>
    </source>
</evidence>
<dbReference type="PANTHER" id="PTHR10612">
    <property type="entry name" value="APOLIPOPROTEIN D"/>
    <property type="match status" value="1"/>
</dbReference>
<feature type="signal peptide" evidence="12">
    <location>
        <begin position="1"/>
        <end position="20"/>
    </location>
</feature>
<evidence type="ECO:0000313" key="15">
    <source>
        <dbReference type="EMBL" id="OCX25270.1"/>
    </source>
</evidence>
<dbReference type="InterPro" id="IPR022271">
    <property type="entry name" value="Lipocalin_ApoD"/>
</dbReference>
<feature type="lipid moiety-binding region" description="N-palmitoyl cysteine" evidence="13">
    <location>
        <position position="22"/>
    </location>
</feature>
<evidence type="ECO:0000256" key="3">
    <source>
        <dbReference type="ARBA" id="ARBA00011738"/>
    </source>
</evidence>
<feature type="chain" id="PRO_5013433990" description="Outer membrane lipoprotein Blc" evidence="12">
    <location>
        <begin position="21"/>
        <end position="195"/>
    </location>
</feature>
<evidence type="ECO:0000256" key="2">
    <source>
        <dbReference type="ARBA" id="ARBA00006889"/>
    </source>
</evidence>
<dbReference type="OrthoDB" id="9793905at2"/>
<comment type="function">
    <text evidence="10 12">Involved in the storage or transport of lipids necessary for membrane maintenance under stressful conditions. Displays a binding preference for lysophospholipids.</text>
</comment>
<evidence type="ECO:0000256" key="10">
    <source>
        <dbReference type="ARBA" id="ARBA00057024"/>
    </source>
</evidence>
<evidence type="ECO:0000256" key="4">
    <source>
        <dbReference type="ARBA" id="ARBA00022729"/>
    </source>
</evidence>
<dbReference type="PANTHER" id="PTHR10612:SF34">
    <property type="entry name" value="APOLIPOPROTEIN D"/>
    <property type="match status" value="1"/>
</dbReference>
<dbReference type="CDD" id="cd19438">
    <property type="entry name" value="lipocalin_Blc-like"/>
    <property type="match status" value="1"/>
</dbReference>
<evidence type="ECO:0000256" key="13">
    <source>
        <dbReference type="PIRSR" id="PIRSR036893-52"/>
    </source>
</evidence>
<dbReference type="GO" id="GO:0006950">
    <property type="term" value="P:response to stress"/>
    <property type="evidence" value="ECO:0007669"/>
    <property type="project" value="UniProtKB-ARBA"/>
</dbReference>